<evidence type="ECO:0000313" key="2">
    <source>
        <dbReference type="Proteomes" id="UP000180043"/>
    </source>
</evidence>
<accession>A0A1S1LM43</accession>
<reference evidence="1 2" key="1">
    <citation type="submission" date="2016-10" db="EMBL/GenBank/DDBJ databases">
        <title>Evaluation of Human, Veterinary and Environmental Mycobacterium chelonae Isolates by Core Genome Phylogenomic Analysis, Targeted Gene Comparison, and Anti-microbial Susceptibility Patterns: A Tale of Mistaken Identities.</title>
        <authorList>
            <person name="Fogelson S.B."/>
            <person name="Camus A.C."/>
            <person name="Lorenz W."/>
            <person name="Vasireddy R."/>
            <person name="Vasireddy S."/>
            <person name="Smith T."/>
            <person name="Brown-Elliott B.A."/>
            <person name="Wallace R.J.Jr."/>
            <person name="Hasan N.A."/>
            <person name="Reischl U."/>
            <person name="Sanchez S."/>
        </authorList>
    </citation>
    <scope>NUCLEOTIDE SEQUENCE [LARGE SCALE GENOMIC DNA]</scope>
    <source>
        <strain evidence="1 2">15515</strain>
    </source>
</reference>
<dbReference type="Proteomes" id="UP000180043">
    <property type="component" value="Unassembled WGS sequence"/>
</dbReference>
<proteinExistence type="predicted"/>
<evidence type="ECO:0008006" key="3">
    <source>
        <dbReference type="Google" id="ProtNLM"/>
    </source>
</evidence>
<dbReference type="RefSeq" id="WP_057969834.1">
    <property type="nucleotide sequence ID" value="NZ_MAEQ01000011.1"/>
</dbReference>
<protein>
    <recommendedName>
        <fullName evidence="3">ESX-1 secretion-associated protein</fullName>
    </recommendedName>
</protein>
<organism evidence="1 2">
    <name type="scientific">Mycobacteroides chelonae</name>
    <name type="common">Mycobacterium chelonae</name>
    <dbReference type="NCBI Taxonomy" id="1774"/>
    <lineage>
        <taxon>Bacteria</taxon>
        <taxon>Bacillati</taxon>
        <taxon>Actinomycetota</taxon>
        <taxon>Actinomycetes</taxon>
        <taxon>Mycobacteriales</taxon>
        <taxon>Mycobacteriaceae</taxon>
        <taxon>Mycobacteroides</taxon>
    </lineage>
</organism>
<gene>
    <name evidence="1" type="ORF">BKG82_12520</name>
</gene>
<comment type="caution">
    <text evidence="1">The sequence shown here is derived from an EMBL/GenBank/DDBJ whole genome shotgun (WGS) entry which is preliminary data.</text>
</comment>
<dbReference type="AlphaFoldDB" id="A0A1S1LM43"/>
<evidence type="ECO:0000313" key="1">
    <source>
        <dbReference type="EMBL" id="OHU58382.1"/>
    </source>
</evidence>
<sequence>MTYIDSDGVESLAGVWGRAAEGLRAQGDKVRSCELRAETFGSHYADQMADIGPAVERLAGLITGDGARCDDYRDKLRLTSTAFIATDDRTASGLGGDPSRQG</sequence>
<name>A0A1S1LM43_MYCCH</name>
<dbReference type="EMBL" id="MLIQ01000013">
    <property type="protein sequence ID" value="OHU58382.1"/>
    <property type="molecule type" value="Genomic_DNA"/>
</dbReference>